<evidence type="ECO:0000256" key="4">
    <source>
        <dbReference type="ARBA" id="ARBA00004613"/>
    </source>
</evidence>
<organism evidence="22 23">
    <name type="scientific">Lates calcarifer</name>
    <name type="common">Barramundi</name>
    <name type="synonym">Holocentrus calcarifer</name>
    <dbReference type="NCBI Taxonomy" id="8187"/>
    <lineage>
        <taxon>Eukaryota</taxon>
        <taxon>Metazoa</taxon>
        <taxon>Chordata</taxon>
        <taxon>Craniata</taxon>
        <taxon>Vertebrata</taxon>
        <taxon>Euteleostomi</taxon>
        <taxon>Actinopterygii</taxon>
        <taxon>Neopterygii</taxon>
        <taxon>Teleostei</taxon>
        <taxon>Neoteleostei</taxon>
        <taxon>Acanthomorphata</taxon>
        <taxon>Carangaria</taxon>
        <taxon>Carangaria incertae sedis</taxon>
        <taxon>Centropomidae</taxon>
        <taxon>Lates</taxon>
    </lineage>
</organism>
<evidence type="ECO:0000256" key="20">
    <source>
        <dbReference type="SAM" id="SignalP"/>
    </source>
</evidence>
<dbReference type="Gene3D" id="2.150.10.10">
    <property type="entry name" value="Serralysin-like metalloprotease, C-terminal"/>
    <property type="match status" value="5"/>
</dbReference>
<keyword evidence="20" id="KW-0732">Signal</keyword>
<dbReference type="GO" id="GO:0005509">
    <property type="term" value="F:calcium ion binding"/>
    <property type="evidence" value="ECO:0007669"/>
    <property type="project" value="InterPro"/>
</dbReference>
<dbReference type="Pfam" id="PF00353">
    <property type="entry name" value="HemolysinCabind"/>
    <property type="match status" value="5"/>
</dbReference>
<evidence type="ECO:0000256" key="14">
    <source>
        <dbReference type="ARBA" id="ARBA00022842"/>
    </source>
</evidence>
<dbReference type="Proteomes" id="UP000694890">
    <property type="component" value="Linkage group LG13"/>
</dbReference>
<dbReference type="Gene3D" id="3.40.50.11050">
    <property type="match status" value="1"/>
</dbReference>
<dbReference type="InterPro" id="IPR050557">
    <property type="entry name" value="RTX_toxin/Mannuronan_C5-epim"/>
</dbReference>
<dbReference type="GO" id="GO:0005576">
    <property type="term" value="C:extracellular region"/>
    <property type="evidence" value="ECO:0007669"/>
    <property type="project" value="UniProtKB-SubCell"/>
</dbReference>
<dbReference type="GO" id="GO:0008289">
    <property type="term" value="F:lipid binding"/>
    <property type="evidence" value="ECO:0007669"/>
    <property type="project" value="UniProtKB-KW"/>
</dbReference>
<evidence type="ECO:0000256" key="16">
    <source>
        <dbReference type="ARBA" id="ARBA00023026"/>
    </source>
</evidence>
<evidence type="ECO:0000256" key="17">
    <source>
        <dbReference type="ARBA" id="ARBA00023121"/>
    </source>
</evidence>
<accession>A0AAJ7LE45</accession>
<dbReference type="InterPro" id="IPR018511">
    <property type="entry name" value="Hemolysin-typ_Ca-bd_CS"/>
</dbReference>
<feature type="region of interest" description="Disordered" evidence="19">
    <location>
        <begin position="759"/>
        <end position="784"/>
    </location>
</feature>
<dbReference type="KEGG" id="lcf:108875257"/>
<evidence type="ECO:0000256" key="1">
    <source>
        <dbReference type="ARBA" id="ARBA00001946"/>
    </source>
</evidence>
<evidence type="ECO:0000256" key="6">
    <source>
        <dbReference type="ARBA" id="ARBA00022656"/>
    </source>
</evidence>
<feature type="domain" description="Peptidase C80" evidence="21">
    <location>
        <begin position="278"/>
        <end position="457"/>
    </location>
</feature>
<keyword evidence="12" id="KW-0788">Thiol protease</keyword>
<keyword evidence="9" id="KW-0479">Metal-binding</keyword>
<feature type="chain" id="PRO_5042506259" evidence="20">
    <location>
        <begin position="26"/>
        <end position="2305"/>
    </location>
</feature>
<name>A0AAJ7LE45_LATCA</name>
<evidence type="ECO:0000256" key="5">
    <source>
        <dbReference type="ARBA" id="ARBA00022525"/>
    </source>
</evidence>
<evidence type="ECO:0000313" key="23">
    <source>
        <dbReference type="RefSeq" id="XP_018519570.1"/>
    </source>
</evidence>
<evidence type="ECO:0000256" key="8">
    <source>
        <dbReference type="ARBA" id="ARBA00022679"/>
    </source>
</evidence>
<dbReference type="GO" id="GO:0043657">
    <property type="term" value="C:host cell"/>
    <property type="evidence" value="ECO:0007669"/>
    <property type="project" value="UniProtKB-SubCell"/>
</dbReference>
<evidence type="ECO:0000256" key="3">
    <source>
        <dbReference type="ARBA" id="ARBA00004551"/>
    </source>
</evidence>
<evidence type="ECO:0000256" key="15">
    <source>
        <dbReference type="ARBA" id="ARBA00022870"/>
    </source>
</evidence>
<keyword evidence="13" id="KW-0068">Autocatalytic cleavage</keyword>
<keyword evidence="7" id="KW-0645">Protease</keyword>
<proteinExistence type="predicted"/>
<evidence type="ECO:0000256" key="12">
    <source>
        <dbReference type="ARBA" id="ARBA00022807"/>
    </source>
</evidence>
<evidence type="ECO:0000256" key="9">
    <source>
        <dbReference type="ARBA" id="ARBA00022723"/>
    </source>
</evidence>
<evidence type="ECO:0000256" key="19">
    <source>
        <dbReference type="SAM" id="MobiDB-lite"/>
    </source>
</evidence>
<feature type="region of interest" description="Disordered" evidence="19">
    <location>
        <begin position="843"/>
        <end position="874"/>
    </location>
</feature>
<keyword evidence="8" id="KW-0808">Transferase</keyword>
<comment type="cofactor">
    <cofactor evidence="1">
        <name>Mg(2+)</name>
        <dbReference type="ChEBI" id="CHEBI:18420"/>
    </cofactor>
</comment>
<keyword evidence="15" id="KW-1043">Host membrane</keyword>
<keyword evidence="16" id="KW-0843">Virulence</keyword>
<evidence type="ECO:0000259" key="21">
    <source>
        <dbReference type="PROSITE" id="PS51771"/>
    </source>
</evidence>
<evidence type="ECO:0000256" key="2">
    <source>
        <dbReference type="ARBA" id="ARBA00004340"/>
    </source>
</evidence>
<dbReference type="RefSeq" id="XP_018519570.1">
    <property type="nucleotide sequence ID" value="XM_018664054.2"/>
</dbReference>
<dbReference type="InterPro" id="IPR038383">
    <property type="entry name" value="CPD_dom_sf"/>
</dbReference>
<keyword evidence="14" id="KW-0460">Magnesium</keyword>
<dbReference type="CDD" id="cd20500">
    <property type="entry name" value="Peptidase_C80"/>
    <property type="match status" value="1"/>
</dbReference>
<dbReference type="GeneID" id="108875257"/>
<sequence length="2305" mass="257400">MAGQKQSWRTLQLLILFSLLGLTVEFEVKEDDWEELSPDIAALHHLKDLSAHMFRERIKEPSKSRDTSKHGARVARSSSGLDTDQNPMSLLEGFQGGDNFTAYFIDKEQDFETFMADFDEQKKQDWLLSASEISHSYTQKFLIMTDKEKSTIDRVQQEYSMDPLYSVIVSKDCLYNESCLPKADGYTVVKIFGKVSEDGQSVSGLSGSSLAELMLKPSLEAAPVFSLDGNTTTDFQHNFIRVFLVRGSNKVLETNQDNHQIYQVMDQPDSVSSYRIPQRPVDHTTQYDHQQILILEDNPAVRKAATYLYEKHPKVSSVYILDQNQRPKLIRGDPEPLSEGSRLVLVGHGGRDSSGEMKLAGYRAQDVAKIIQRTSRVSDTIKTTSVVGCELGSDKVFIETLLRELHETANIQTELHLRDAVIQVTHTGQKITQEITPDGTQWRHKDDSKKVVATLDRNGEVVIRNEAGSKGEAVFTNERNLLMVNLFKRPNVRFLKYRTDWPQYPRKFIHPAWQGQIGNYNLEALTWAFFHPHQLPPNKVNINNINLMRQYIMRNIRVPNEIKWIVDMQILKDVLSKCYKIESGKDVRNIIRHYAKTGEDEPTYLMVDDWILVVDPQTLYVYPVGKKLDNNQIGDEKKINKVKDSITDQIGKEKYPDMRKAILGDKTSPEEIRKIKESYVQHVKDIFLGDHTTRLPLSTEAWFTTYFTASVISESARNFRTFPLVLMALSMAESSDNNIREKGLNFFFENHPMARGRSWIDPSRRGFSGSATHEDSSKLSNNNPRTEGQLIYDLKHVLLLEHDILTKCTECNTPEWMAGMAQKYKIFEDSSNTDVFLEGYRDFKEKTPSGDEPPASGPLGGYEDGSVTSQDLNSASELENSFRLEDYFSRASASFSEEVHSQLKAKYGERLAELHVREGSARIENGQFICQLVSKGTDAEPVEFRAELSPESQEYTEKMLKSIDTAVHDMETHSPESSHQVSKYVEHTGTAVGALGLMLGMKGAVHAFEQGDIKDGVVGTLQTAHGVTAMTTSVIAKQALSSETRIGRAAGAIMRNPAMKGTMKVMPIVGIGFGIYNFEQDLERGDTLGYIDAAFDGGMIFLDVVETVQPELAPFIVPINLALSAVRMAFDDVYMGIQNELNSLPKDAGVLDKLVAVYVGYRKGIDHFAIHVASVFYDWRHDEIEEGRKLVAQISDYKEYYRVTKEKDGTKAIDFSGGGSSWNGGGIYFCLADQGQSEFCMNYFVSSDESSGRRCWNIDTQGSNDIILGLGESHQLEYKTLQKKVLMLIPAGSVEVVSGYKALSYSRYGIYKGNRDANRFFAVQESEDKHVIELMLSYYYQLYGEPGDDIFFLGPQRSYAEGSGGKDTYVIPDNGGKTIINNYDPSKAQDTLHFSADYSHISVSKSGDDAVLMYEGSHTVIIQNWFLGELYRHMNMMSGDGVLFEISSTVVTSVQLVATGINKMFKKQGETVNTSQPLLRTVTNIFGSQYDDVLIGNGEKNLIDGGGGRDRLIGGEGEDIYMVKNSKQSSVRIENYSRDNETDLAIIEANLHTLKVRVEGSNVILNAVHDTTTIQVTLVNWFRSPEDRHLLIITKDLITFTVSYNKADCQQKDPFIKCIKSQRIDYSSSTSRLEVDLQEDEALNSVTEVRGSNFNDIIRGNKEHNVFVPGRGDDFIQGRGGEDWYIITPGQGVKTINNQSPDLTLDVLFLKEQYEHVTCSCEGQSIILLVNGRRSVILQKWFESKNYQHLQIKTSDGITAGLMSNLSSCGSKSLMLPLTVDYRNQKPEQLHSVQTQIQKRSISVVEQPKCFTYRNKNSDEKILCGLEGKVMMMNKVESVKEMYGSPGFDIMVGNSKENLLDPYTGGALMSGGEGKDTYIIKHGYGTNLMIDNFAEDQIIDTVLVDMDFVDGSEVALNSSSTGDLDVMITTNGEQLKLTLLSYTEGYQHQHLEFQSSDGVNFKLKLLNSTGDVPLFEIEAFKVTLKQSQTDCRLDLSSQRNLSKVHTVQGCPSQSNDILGNDEDNALIGGWKDDALDGGQGDDTLIGGNGADLMIGGLGDDTLYGEDGDDTMMGNSGSDVFIPGPGADLMDGGPGRDTVLYRGDHEKGKGVYVNLLTGQGRYADAEGDVLKDVETVIGSIYSDILVSGYESSLLKGSDGDDILVSTGGDYLVGGDGNDIYILGFQRGSVTIDNCAKDNATDVLYLGSGSPLAFDCQILPDRVLLTFFGLNQAVVNIALEGWISDEYKCGHLVLVFREAEVSVDRLLQECQLKQREEVEIMSHKLSHLYQSCHEQLVHVDDLWNIQF</sequence>
<dbReference type="PRINTS" id="PR00313">
    <property type="entry name" value="CABNDNGRPT"/>
</dbReference>
<protein>
    <submittedName>
        <fullName evidence="23">Uncharacterized protein LOC108875257</fullName>
    </submittedName>
</protein>
<evidence type="ECO:0000256" key="11">
    <source>
        <dbReference type="ARBA" id="ARBA00022801"/>
    </source>
</evidence>
<dbReference type="SUPFAM" id="SSF51120">
    <property type="entry name" value="beta-Roll"/>
    <property type="match status" value="6"/>
</dbReference>
<dbReference type="PROSITE" id="PS00330">
    <property type="entry name" value="HEMOLYSIN_CALCIUM"/>
    <property type="match status" value="1"/>
</dbReference>
<evidence type="ECO:0000256" key="7">
    <source>
        <dbReference type="ARBA" id="ARBA00022670"/>
    </source>
</evidence>
<dbReference type="GO" id="GO:0016740">
    <property type="term" value="F:transferase activity"/>
    <property type="evidence" value="ECO:0007669"/>
    <property type="project" value="UniProtKB-KW"/>
</dbReference>
<evidence type="ECO:0000256" key="13">
    <source>
        <dbReference type="ARBA" id="ARBA00022813"/>
    </source>
</evidence>
<dbReference type="InterPro" id="IPR011049">
    <property type="entry name" value="Serralysin-like_metalloprot_C"/>
</dbReference>
<keyword evidence="17" id="KW-0446">Lipid-binding</keyword>
<evidence type="ECO:0000313" key="22">
    <source>
        <dbReference type="Proteomes" id="UP000694890"/>
    </source>
</evidence>
<comment type="subcellular location">
    <subcellularLocation>
        <location evidence="2">Host cell</location>
    </subcellularLocation>
    <subcellularLocation>
        <location evidence="3">Host membrane</location>
    </subcellularLocation>
    <subcellularLocation>
        <location evidence="4">Secreted</location>
    </subcellularLocation>
</comment>
<gene>
    <name evidence="23" type="primary">LOC108875257</name>
</gene>
<evidence type="ECO:0000256" key="18">
    <source>
        <dbReference type="ARBA" id="ARBA00023136"/>
    </source>
</evidence>
<dbReference type="InterPro" id="IPR001343">
    <property type="entry name" value="Hemolysn_Ca-bd"/>
</dbReference>
<keyword evidence="10" id="KW-0677">Repeat</keyword>
<dbReference type="PANTHER" id="PTHR38340">
    <property type="entry name" value="S-LAYER PROTEIN"/>
    <property type="match status" value="1"/>
</dbReference>
<feature type="signal peptide" evidence="20">
    <location>
        <begin position="1"/>
        <end position="25"/>
    </location>
</feature>
<keyword evidence="5" id="KW-0964">Secreted</keyword>
<keyword evidence="6" id="KW-0800">Toxin</keyword>
<dbReference type="GO" id="GO:0090729">
    <property type="term" value="F:toxin activity"/>
    <property type="evidence" value="ECO:0007669"/>
    <property type="project" value="UniProtKB-KW"/>
</dbReference>
<dbReference type="GO" id="GO:0008234">
    <property type="term" value="F:cysteine-type peptidase activity"/>
    <property type="evidence" value="ECO:0007669"/>
    <property type="project" value="UniProtKB-KW"/>
</dbReference>
<reference evidence="23" key="1">
    <citation type="submission" date="2025-08" db="UniProtKB">
        <authorList>
            <consortium name="RefSeq"/>
        </authorList>
    </citation>
    <scope>IDENTIFICATION</scope>
    <source>
        <tissue evidence="23">Brain</tissue>
    </source>
</reference>
<dbReference type="Pfam" id="PF11713">
    <property type="entry name" value="Peptidase_C80"/>
    <property type="match status" value="1"/>
</dbReference>
<dbReference type="InterPro" id="IPR020974">
    <property type="entry name" value="CPD_dom"/>
</dbReference>
<feature type="region of interest" description="Disordered" evidence="19">
    <location>
        <begin position="59"/>
        <end position="88"/>
    </location>
</feature>
<feature type="compositionally biased region" description="Polar residues" evidence="19">
    <location>
        <begin position="76"/>
        <end position="88"/>
    </location>
</feature>
<keyword evidence="11" id="KW-0378">Hydrolase</keyword>
<keyword evidence="18" id="KW-0472">Membrane</keyword>
<dbReference type="GO" id="GO:0006508">
    <property type="term" value="P:proteolysis"/>
    <property type="evidence" value="ECO:0007669"/>
    <property type="project" value="UniProtKB-KW"/>
</dbReference>
<evidence type="ECO:0000256" key="10">
    <source>
        <dbReference type="ARBA" id="ARBA00022737"/>
    </source>
</evidence>
<dbReference type="PROSITE" id="PS51771">
    <property type="entry name" value="CGT_MARTX_CPD"/>
    <property type="match status" value="1"/>
</dbReference>
<feature type="compositionally biased region" description="Basic and acidic residues" evidence="19">
    <location>
        <begin position="59"/>
        <end position="69"/>
    </location>
</feature>
<dbReference type="PANTHER" id="PTHR38340:SF1">
    <property type="entry name" value="S-LAYER PROTEIN"/>
    <property type="match status" value="1"/>
</dbReference>